<accession>A0A2K9NPR5</accession>
<dbReference type="AlphaFoldDB" id="A0A2K9NPR5"/>
<gene>
    <name evidence="1" type="ORF">C0V70_05165</name>
</gene>
<evidence type="ECO:0000313" key="1">
    <source>
        <dbReference type="EMBL" id="AUN97510.1"/>
    </source>
</evidence>
<organism evidence="1 2">
    <name type="scientific">Bacteriovorax stolpii</name>
    <name type="common">Bdellovibrio stolpii</name>
    <dbReference type="NCBI Taxonomy" id="960"/>
    <lineage>
        <taxon>Bacteria</taxon>
        <taxon>Pseudomonadati</taxon>
        <taxon>Bdellovibrionota</taxon>
        <taxon>Bacteriovoracia</taxon>
        <taxon>Bacteriovoracales</taxon>
        <taxon>Bacteriovoracaceae</taxon>
        <taxon>Bacteriovorax</taxon>
    </lineage>
</organism>
<dbReference type="Proteomes" id="UP000235584">
    <property type="component" value="Chromosome"/>
</dbReference>
<protein>
    <submittedName>
        <fullName evidence="1">Uncharacterized protein</fullName>
    </submittedName>
</protein>
<keyword evidence="2" id="KW-1185">Reference proteome</keyword>
<name>A0A2K9NPR5_BACTC</name>
<dbReference type="KEGG" id="bsto:C0V70_05165"/>
<evidence type="ECO:0000313" key="2">
    <source>
        <dbReference type="Proteomes" id="UP000235584"/>
    </source>
</evidence>
<reference evidence="1 2" key="1">
    <citation type="submission" date="2018-01" db="EMBL/GenBank/DDBJ databases">
        <title>Complete genome sequence of Bacteriovorax stolpii DSM12778.</title>
        <authorList>
            <person name="Tang B."/>
            <person name="Chang J."/>
        </authorList>
    </citation>
    <scope>NUCLEOTIDE SEQUENCE [LARGE SCALE GENOMIC DNA]</scope>
    <source>
        <strain evidence="1 2">DSM 12778</strain>
    </source>
</reference>
<sequence>MSSFYKQQAINHYLEHIDSDLDQNINKVDDVVWVNADKILAVLQEHAILRESLAIKIPETHVANWDDEEEELPEFDRILQQILYQNRTLH</sequence>
<proteinExistence type="predicted"/>
<dbReference type="EMBL" id="CP025704">
    <property type="protein sequence ID" value="AUN97510.1"/>
    <property type="molecule type" value="Genomic_DNA"/>
</dbReference>